<dbReference type="GO" id="GO:0000981">
    <property type="term" value="F:DNA-binding transcription factor activity, RNA polymerase II-specific"/>
    <property type="evidence" value="ECO:0007669"/>
    <property type="project" value="TreeGrafter"/>
</dbReference>
<comment type="caution">
    <text evidence="1">The sequence shown here is derived from an EMBL/GenBank/DDBJ whole genome shotgun (WGS) entry which is preliminary data.</text>
</comment>
<dbReference type="Proteomes" id="UP001187192">
    <property type="component" value="Unassembled WGS sequence"/>
</dbReference>
<reference evidence="1" key="1">
    <citation type="submission" date="2023-07" db="EMBL/GenBank/DDBJ databases">
        <title>draft genome sequence of fig (Ficus carica).</title>
        <authorList>
            <person name="Takahashi T."/>
            <person name="Nishimura K."/>
        </authorList>
    </citation>
    <scope>NUCLEOTIDE SEQUENCE</scope>
</reference>
<accession>A0AA88DJI1</accession>
<evidence type="ECO:0000313" key="1">
    <source>
        <dbReference type="EMBL" id="GMN50784.1"/>
    </source>
</evidence>
<dbReference type="PANTHER" id="PTHR13935:SF90">
    <property type="entry name" value="TRANSCRIPTION FACTOR BHLH162"/>
    <property type="match status" value="1"/>
</dbReference>
<sequence length="123" mass="13575">MKEKKNSLLEIEKSGNKNYNNTNNVGNVASLKLPQIEVHEKGSAMEVVLITGLMDSQFMFNETIRVLNEEGADIVNASFSVTNEDTVFHTIHCKIGEFGPSPGAAARISEWLTKFVDEITKSS</sequence>
<name>A0AA88DJI1_FICCA</name>
<protein>
    <submittedName>
        <fullName evidence="1">Uncharacterized protein</fullName>
    </submittedName>
</protein>
<keyword evidence="2" id="KW-1185">Reference proteome</keyword>
<proteinExistence type="predicted"/>
<dbReference type="EMBL" id="BTGU01000035">
    <property type="protein sequence ID" value="GMN50784.1"/>
    <property type="molecule type" value="Genomic_DNA"/>
</dbReference>
<dbReference type="GO" id="GO:0090575">
    <property type="term" value="C:RNA polymerase II transcription regulator complex"/>
    <property type="evidence" value="ECO:0007669"/>
    <property type="project" value="TreeGrafter"/>
</dbReference>
<evidence type="ECO:0000313" key="2">
    <source>
        <dbReference type="Proteomes" id="UP001187192"/>
    </source>
</evidence>
<dbReference type="InterPro" id="IPR015660">
    <property type="entry name" value="MASH1/Ascl1a-like"/>
</dbReference>
<dbReference type="AlphaFoldDB" id="A0AA88DJI1"/>
<organism evidence="1 2">
    <name type="scientific">Ficus carica</name>
    <name type="common">Common fig</name>
    <dbReference type="NCBI Taxonomy" id="3494"/>
    <lineage>
        <taxon>Eukaryota</taxon>
        <taxon>Viridiplantae</taxon>
        <taxon>Streptophyta</taxon>
        <taxon>Embryophyta</taxon>
        <taxon>Tracheophyta</taxon>
        <taxon>Spermatophyta</taxon>
        <taxon>Magnoliopsida</taxon>
        <taxon>eudicotyledons</taxon>
        <taxon>Gunneridae</taxon>
        <taxon>Pentapetalae</taxon>
        <taxon>rosids</taxon>
        <taxon>fabids</taxon>
        <taxon>Rosales</taxon>
        <taxon>Moraceae</taxon>
        <taxon>Ficeae</taxon>
        <taxon>Ficus</taxon>
    </lineage>
</organism>
<gene>
    <name evidence="1" type="ORF">TIFTF001_019945</name>
</gene>
<dbReference type="PANTHER" id="PTHR13935">
    <property type="entry name" value="ACHAETE-SCUTE TRANSCRIPTION FACTOR-RELATED"/>
    <property type="match status" value="1"/>
</dbReference>
<dbReference type="GO" id="GO:0000977">
    <property type="term" value="F:RNA polymerase II transcription regulatory region sequence-specific DNA binding"/>
    <property type="evidence" value="ECO:0007669"/>
    <property type="project" value="TreeGrafter"/>
</dbReference>